<dbReference type="Pfam" id="PF13359">
    <property type="entry name" value="DDE_Tnp_4"/>
    <property type="match status" value="1"/>
</dbReference>
<dbReference type="OrthoDB" id="127931at2759"/>
<dbReference type="Proteomes" id="UP000765509">
    <property type="component" value="Unassembled WGS sequence"/>
</dbReference>
<keyword evidence="2" id="KW-0479">Metal-binding</keyword>
<evidence type="ECO:0000259" key="3">
    <source>
        <dbReference type="Pfam" id="PF13359"/>
    </source>
</evidence>
<dbReference type="GO" id="GO:0046872">
    <property type="term" value="F:metal ion binding"/>
    <property type="evidence" value="ECO:0007669"/>
    <property type="project" value="UniProtKB-KW"/>
</dbReference>
<evidence type="ECO:0000256" key="2">
    <source>
        <dbReference type="ARBA" id="ARBA00022723"/>
    </source>
</evidence>
<dbReference type="InterPro" id="IPR027806">
    <property type="entry name" value="HARBI1_dom"/>
</dbReference>
<keyword evidence="5" id="KW-1185">Reference proteome</keyword>
<evidence type="ECO:0000313" key="4">
    <source>
        <dbReference type="EMBL" id="MBW0519539.1"/>
    </source>
</evidence>
<reference evidence="4" key="1">
    <citation type="submission" date="2021-03" db="EMBL/GenBank/DDBJ databases">
        <title>Draft genome sequence of rust myrtle Austropuccinia psidii MF-1, a brazilian biotype.</title>
        <authorList>
            <person name="Quecine M.C."/>
            <person name="Pachon D.M.R."/>
            <person name="Bonatelli M.L."/>
            <person name="Correr F.H."/>
            <person name="Franceschini L.M."/>
            <person name="Leite T.F."/>
            <person name="Margarido G.R.A."/>
            <person name="Almeida C.A."/>
            <person name="Ferrarezi J.A."/>
            <person name="Labate C.A."/>
        </authorList>
    </citation>
    <scope>NUCLEOTIDE SEQUENCE</scope>
    <source>
        <strain evidence="4">MF-1</strain>
    </source>
</reference>
<evidence type="ECO:0000313" key="5">
    <source>
        <dbReference type="Proteomes" id="UP000765509"/>
    </source>
</evidence>
<evidence type="ECO:0000256" key="1">
    <source>
        <dbReference type="ARBA" id="ARBA00001968"/>
    </source>
</evidence>
<dbReference type="AlphaFoldDB" id="A0A9Q3EDX8"/>
<protein>
    <recommendedName>
        <fullName evidence="3">DDE Tnp4 domain-containing protein</fullName>
    </recommendedName>
</protein>
<dbReference type="EMBL" id="AVOT02027464">
    <property type="protein sequence ID" value="MBW0519539.1"/>
    <property type="molecule type" value="Genomic_DNA"/>
</dbReference>
<feature type="domain" description="DDE Tnp4" evidence="3">
    <location>
        <begin position="209"/>
        <end position="279"/>
    </location>
</feature>
<comment type="caution">
    <text evidence="4">The sequence shown here is derived from an EMBL/GenBank/DDBJ whole genome shotgun (WGS) entry which is preliminary data.</text>
</comment>
<name>A0A9Q3EDX8_9BASI</name>
<gene>
    <name evidence="4" type="ORF">O181_059254</name>
</gene>
<accession>A0A9Q3EDX8</accession>
<sequence>MFPHRPFHDNSKIIDFINFSSYILMPKQSDRVNFIRELVKTKFKLCEETLDAWMDILVAPGLPTIGSILAGDLALMAMMIEWVMSSEDDVQDILQRVICSRYLTSRQSLASRKEFGLATLLGMNPNDFKQVVCTSQEGFVYIYDLIKDNPVFHNNSYCMQLDLCQQLALALNLWQPWKWGLCWPSCKWPDEAKCQAISSFMTSEGFPGKSHYSLNVQIVCDHHKRIIALLSGWPASCADGGMYRKMGLYRHPNKFFSPGKYILTDSAYPLGINCIPCYKGAAANNYCNDNSTTT</sequence>
<proteinExistence type="predicted"/>
<organism evidence="4 5">
    <name type="scientific">Austropuccinia psidii MF-1</name>
    <dbReference type="NCBI Taxonomy" id="1389203"/>
    <lineage>
        <taxon>Eukaryota</taxon>
        <taxon>Fungi</taxon>
        <taxon>Dikarya</taxon>
        <taxon>Basidiomycota</taxon>
        <taxon>Pucciniomycotina</taxon>
        <taxon>Pucciniomycetes</taxon>
        <taxon>Pucciniales</taxon>
        <taxon>Sphaerophragmiaceae</taxon>
        <taxon>Austropuccinia</taxon>
    </lineage>
</organism>
<comment type="cofactor">
    <cofactor evidence="1">
        <name>a divalent metal cation</name>
        <dbReference type="ChEBI" id="CHEBI:60240"/>
    </cofactor>
</comment>